<keyword evidence="3" id="KW-1185">Reference proteome</keyword>
<gene>
    <name evidence="2" type="ORF">SAMN04490355_100610</name>
</gene>
<dbReference type="CDD" id="cd11616">
    <property type="entry name" value="SAF_DH_OX_like"/>
    <property type="match status" value="1"/>
</dbReference>
<evidence type="ECO:0000259" key="1">
    <source>
        <dbReference type="Pfam" id="PF21135"/>
    </source>
</evidence>
<evidence type="ECO:0000313" key="3">
    <source>
        <dbReference type="Proteomes" id="UP000199520"/>
    </source>
</evidence>
<dbReference type="InterPro" id="IPR036291">
    <property type="entry name" value="NAD(P)-bd_dom_sf"/>
</dbReference>
<reference evidence="3" key="1">
    <citation type="submission" date="2016-10" db="EMBL/GenBank/DDBJ databases">
        <authorList>
            <person name="Varghese N."/>
            <person name="Submissions S."/>
        </authorList>
    </citation>
    <scope>NUCLEOTIDE SEQUENCE [LARGE SCALE GENOMIC DNA]</scope>
    <source>
        <strain evidence="3">DSM 13327</strain>
    </source>
</reference>
<dbReference type="PANTHER" id="PTHR37850">
    <property type="entry name" value="STRU PROTEIN"/>
    <property type="match status" value="1"/>
</dbReference>
<dbReference type="Gene3D" id="3.40.50.720">
    <property type="entry name" value="NAD(P)-binding Rossmann-like Domain"/>
    <property type="match status" value="1"/>
</dbReference>
<dbReference type="AlphaFoldDB" id="A0A1I4I0M6"/>
<evidence type="ECO:0000313" key="2">
    <source>
        <dbReference type="EMBL" id="SFL47909.1"/>
    </source>
</evidence>
<dbReference type="RefSeq" id="WP_090933261.1">
    <property type="nucleotide sequence ID" value="NZ_FOTS01000006.1"/>
</dbReference>
<proteinExistence type="predicted"/>
<protein>
    <submittedName>
        <fullName evidence="2">Predicted homoserine dehydrogenase, contains C-terminal SAF domain</fullName>
    </submittedName>
</protein>
<dbReference type="STRING" id="1123291.SAMN04490355_100610"/>
<dbReference type="PANTHER" id="PTHR37850:SF2">
    <property type="entry name" value="SAF DOMAIN PROTEIN"/>
    <property type="match status" value="1"/>
</dbReference>
<sequence>MLGLNYKLEELEKNGKNILTGIIGAGQMGKGMISQMTLMKGMTPAVVVDINIENAKKAFLHAGIDESNIKYAKTAAEADAFIKEGKSVIGDHSDVATKSEVIQVVIDATGVTEVGAKIALDTILGKKHIVMLNAEADVVIGPILKKFADAAGVIYTGAAGDEPGAVKELYDFAVASGFEVRVIGKGKNNVLDFDCNPDTVLEEATRRGVSPHMLASFKEGTKTMVEMACMSNATGYICDVRGGHGISGEVKDLPQLLSLKEENGVLNQYGVVDFVNGIAPGVFVIVTSKLPEVRAEMEYVSMGKGPNYILYRPYHLCSLETPLSAAKAVLDHQATIAPMGGLVSEVITVAKKDLKAGDHLDGIGGYTVYGTIERYEIAKQMNALPVGLVNKDTILKQDVKKGDLITYDMVQLREDSFILQMRRLQDKLFA</sequence>
<feature type="domain" description="Oxidoreductase DRL-like catalytic" evidence="1">
    <location>
        <begin position="160"/>
        <end position="321"/>
    </location>
</feature>
<dbReference type="OrthoDB" id="9777844at2"/>
<dbReference type="Proteomes" id="UP000199520">
    <property type="component" value="Unassembled WGS sequence"/>
</dbReference>
<dbReference type="InterPro" id="IPR048423">
    <property type="entry name" value="DRL_cat"/>
</dbReference>
<dbReference type="Pfam" id="PF21135">
    <property type="entry name" value="DRL_cat"/>
    <property type="match status" value="1"/>
</dbReference>
<accession>A0A1I4I0M6</accession>
<dbReference type="SUPFAM" id="SSF51735">
    <property type="entry name" value="NAD(P)-binding Rossmann-fold domains"/>
    <property type="match status" value="1"/>
</dbReference>
<dbReference type="EMBL" id="FOTS01000006">
    <property type="protein sequence ID" value="SFL47909.1"/>
    <property type="molecule type" value="Genomic_DNA"/>
</dbReference>
<name>A0A1I4I0M6_9FIRM</name>
<organism evidence="2 3">
    <name type="scientific">Pelosinus propionicus DSM 13327</name>
    <dbReference type="NCBI Taxonomy" id="1123291"/>
    <lineage>
        <taxon>Bacteria</taxon>
        <taxon>Bacillati</taxon>
        <taxon>Bacillota</taxon>
        <taxon>Negativicutes</taxon>
        <taxon>Selenomonadales</taxon>
        <taxon>Sporomusaceae</taxon>
        <taxon>Pelosinus</taxon>
    </lineage>
</organism>